<dbReference type="SUPFAM" id="SSF48371">
    <property type="entry name" value="ARM repeat"/>
    <property type="match status" value="1"/>
</dbReference>
<gene>
    <name evidence="3" type="primary">LOC100377809</name>
</gene>
<reference evidence="3" key="1">
    <citation type="submission" date="2025-08" db="UniProtKB">
        <authorList>
            <consortium name="RefSeq"/>
        </authorList>
    </citation>
    <scope>IDENTIFICATION</scope>
    <source>
        <tissue evidence="3">Testes</tissue>
    </source>
</reference>
<accession>A0ABM0LV27</accession>
<dbReference type="Gene3D" id="1.25.10.10">
    <property type="entry name" value="Leucine-rich Repeat Variant"/>
    <property type="match status" value="1"/>
</dbReference>
<feature type="region of interest" description="Disordered" evidence="1">
    <location>
        <begin position="481"/>
        <end position="503"/>
    </location>
</feature>
<evidence type="ECO:0000256" key="1">
    <source>
        <dbReference type="SAM" id="MobiDB-lite"/>
    </source>
</evidence>
<evidence type="ECO:0000313" key="3">
    <source>
        <dbReference type="RefSeq" id="XP_006811618.1"/>
    </source>
</evidence>
<dbReference type="InterPro" id="IPR011989">
    <property type="entry name" value="ARM-like"/>
</dbReference>
<proteinExistence type="predicted"/>
<feature type="compositionally biased region" description="Basic and acidic residues" evidence="1">
    <location>
        <begin position="490"/>
        <end position="499"/>
    </location>
</feature>
<dbReference type="InterPro" id="IPR016024">
    <property type="entry name" value="ARM-type_fold"/>
</dbReference>
<dbReference type="RefSeq" id="XP_006811618.1">
    <property type="nucleotide sequence ID" value="XM_006811555.1"/>
</dbReference>
<dbReference type="SUPFAM" id="SSF49879">
    <property type="entry name" value="SMAD/FHA domain"/>
    <property type="match status" value="1"/>
</dbReference>
<dbReference type="InterPro" id="IPR008984">
    <property type="entry name" value="SMAD_FHA_dom_sf"/>
</dbReference>
<dbReference type="Proteomes" id="UP000694865">
    <property type="component" value="Unplaced"/>
</dbReference>
<dbReference type="GeneID" id="100377809"/>
<protein>
    <submittedName>
        <fullName evidence="3">Uncharacterized protein LOC100377809</fullName>
    </submittedName>
</protein>
<feature type="region of interest" description="Disordered" evidence="1">
    <location>
        <begin position="109"/>
        <end position="152"/>
    </location>
</feature>
<dbReference type="Gene3D" id="2.60.200.20">
    <property type="match status" value="1"/>
</dbReference>
<keyword evidence="2" id="KW-1185">Reference proteome</keyword>
<organism evidence="2 3">
    <name type="scientific">Saccoglossus kowalevskii</name>
    <name type="common">Acorn worm</name>
    <dbReference type="NCBI Taxonomy" id="10224"/>
    <lineage>
        <taxon>Eukaryota</taxon>
        <taxon>Metazoa</taxon>
        <taxon>Hemichordata</taxon>
        <taxon>Enteropneusta</taxon>
        <taxon>Harrimaniidae</taxon>
        <taxon>Saccoglossus</taxon>
    </lineage>
</organism>
<name>A0ABM0LV27_SACKO</name>
<evidence type="ECO:0000313" key="2">
    <source>
        <dbReference type="Proteomes" id="UP000694865"/>
    </source>
</evidence>
<sequence>MDSPPRDDYPVLLDLKTKKTYPLTKRTLKIGWGEYDIELNDENCKGLCCEIMNQNNAAIIFPFAITTSCLVNDVEIEEQTTLTHGCTLQLGKSSLFRFEETRFKSNRNSVLDESDLTDGASPPPKPPRLYSSPCSSIDKSSEDGMESTTSGANSFSDDWCIIIQPDIDSDLIQQLQTPEQVAHLASSYISRQLLMLTNVSISPELVDEVFKAMQEVAETNENILIDFLKTFCEDNNKLKEKEDIETESTSGKPKFSCHIPLIKLLLDLLRYSLDPVEHNILWTKLLAKLSFFTENHHTLLTCRAGAVLLGTMAAHLQADEIQENACHVLAQLAKYKPTPNAKGAVKQCAIELVVTGMERHLDKPSVLRPACKVLANTVVTTSEVTAMTPQQEGFNIDVFEKMMVASLEMIDYIRDVALPVLESAMHEYPKDFSINFDGAQVKEYFKNPSKFKKKKQMEKDEIQKEAAKNLALEAIKQKKKVTKVSKTHHKEATTKHNDKSPSSLMLPISEREMKLELNMVGQGTLNENDSVLTGTNGIEAMYGETNSSDYNANVNYSKPQRQTWEKSQSCDLLVVMSDIVRTPNSTPEMKRERKKWSTMQVLPVGLITEDTNTPKIQPKSCNTSKKFTKNHSEVINFLGTLWITGNQVQAIESLTRTTEEIIKSMTAKKKSTCPLSTADKCLIDTDPTVCASALNVFCSHKAKWTLAAAAKVLPLTEILFANRLLMRPAAEVITLILSLYGQDVLKQYEAIEYGCPSPFHRDDRHNLDVCYEELGKVHDQIDGAISRVNGSIESQDLIRRLETLQTQMQEFTSVISLA</sequence>